<sequence length="45" mass="5146">MIEGNSLSRHANFWSLELYISSHPMDGLAFCELINNVKHNVCIKL</sequence>
<reference evidence="2" key="1">
    <citation type="journal article" date="2012" name="Nat. Biotechnol.">
        <title>Reference genome sequence of the model plant Setaria.</title>
        <authorList>
            <person name="Bennetzen J.L."/>
            <person name="Schmutz J."/>
            <person name="Wang H."/>
            <person name="Percifield R."/>
            <person name="Hawkins J."/>
            <person name="Pontaroli A.C."/>
            <person name="Estep M."/>
            <person name="Feng L."/>
            <person name="Vaughn J.N."/>
            <person name="Grimwood J."/>
            <person name="Jenkins J."/>
            <person name="Barry K."/>
            <person name="Lindquist E."/>
            <person name="Hellsten U."/>
            <person name="Deshpande S."/>
            <person name="Wang X."/>
            <person name="Wu X."/>
            <person name="Mitros T."/>
            <person name="Triplett J."/>
            <person name="Yang X."/>
            <person name="Ye C.Y."/>
            <person name="Mauro-Herrera M."/>
            <person name="Wang L."/>
            <person name="Li P."/>
            <person name="Sharma M."/>
            <person name="Sharma R."/>
            <person name="Ronald P.C."/>
            <person name="Panaud O."/>
            <person name="Kellogg E.A."/>
            <person name="Brutnell T.P."/>
            <person name="Doust A.N."/>
            <person name="Tuskan G.A."/>
            <person name="Rokhsar D."/>
            <person name="Devos K.M."/>
        </authorList>
    </citation>
    <scope>NUCLEOTIDE SEQUENCE [LARGE SCALE GENOMIC DNA]</scope>
    <source>
        <strain evidence="2">cv. Yugu1</strain>
    </source>
</reference>
<dbReference type="EMBL" id="AGNK02003536">
    <property type="status" value="NOT_ANNOTATED_CDS"/>
    <property type="molecule type" value="Genomic_DNA"/>
</dbReference>
<keyword evidence="2" id="KW-1185">Reference proteome</keyword>
<dbReference type="EnsemblPlants" id="KQL00615">
    <property type="protein sequence ID" value="KQL00615"/>
    <property type="gene ID" value="SETIT_015930mg"/>
</dbReference>
<proteinExistence type="predicted"/>
<dbReference type="EnsemblPlants" id="KQL00614">
    <property type="protein sequence ID" value="KQL00614"/>
    <property type="gene ID" value="SETIT_015930mg"/>
</dbReference>
<evidence type="ECO:0000313" key="1">
    <source>
        <dbReference type="EnsemblPlants" id="KQL00614"/>
    </source>
</evidence>
<dbReference type="AlphaFoldDB" id="K3YNK4"/>
<protein>
    <submittedName>
        <fullName evidence="1">Uncharacterized protein</fullName>
    </submittedName>
</protein>
<organism evidence="1 2">
    <name type="scientific">Setaria italica</name>
    <name type="common">Foxtail millet</name>
    <name type="synonym">Panicum italicum</name>
    <dbReference type="NCBI Taxonomy" id="4555"/>
    <lineage>
        <taxon>Eukaryota</taxon>
        <taxon>Viridiplantae</taxon>
        <taxon>Streptophyta</taxon>
        <taxon>Embryophyta</taxon>
        <taxon>Tracheophyta</taxon>
        <taxon>Spermatophyta</taxon>
        <taxon>Magnoliopsida</taxon>
        <taxon>Liliopsida</taxon>
        <taxon>Poales</taxon>
        <taxon>Poaceae</taxon>
        <taxon>PACMAD clade</taxon>
        <taxon>Panicoideae</taxon>
        <taxon>Panicodae</taxon>
        <taxon>Paniceae</taxon>
        <taxon>Cenchrinae</taxon>
        <taxon>Setaria</taxon>
    </lineage>
</organism>
<name>K3YNK4_SETIT</name>
<accession>K3YNK4</accession>
<dbReference type="HOGENOM" id="CLU_3208563_0_0_1"/>
<dbReference type="Gramene" id="KQL00615">
    <property type="protein sequence ID" value="KQL00615"/>
    <property type="gene ID" value="SETIT_015930mg"/>
</dbReference>
<evidence type="ECO:0000313" key="2">
    <source>
        <dbReference type="Proteomes" id="UP000004995"/>
    </source>
</evidence>
<dbReference type="Gramene" id="KQL00614">
    <property type="protein sequence ID" value="KQL00614"/>
    <property type="gene ID" value="SETIT_015930mg"/>
</dbReference>
<dbReference type="Proteomes" id="UP000004995">
    <property type="component" value="Unassembled WGS sequence"/>
</dbReference>
<reference evidence="1" key="2">
    <citation type="submission" date="2018-08" db="UniProtKB">
        <authorList>
            <consortium name="EnsemblPlants"/>
        </authorList>
    </citation>
    <scope>IDENTIFICATION</scope>
    <source>
        <strain evidence="1">Yugu1</strain>
    </source>
</reference>